<dbReference type="EMBL" id="SCLC01001561">
    <property type="protein sequence ID" value="MBF4437995.1"/>
    <property type="molecule type" value="Genomic_DNA"/>
</dbReference>
<proteinExistence type="predicted"/>
<comment type="caution">
    <text evidence="1">The sequence shown here is derived from an EMBL/GenBank/DDBJ whole genome shotgun (WGS) entry which is preliminary data.</text>
</comment>
<feature type="non-terminal residue" evidence="1">
    <location>
        <position position="1"/>
    </location>
</feature>
<name>A0AAW4BJ42_VIBAN</name>
<accession>A0AAW4BJ42</accession>
<feature type="non-terminal residue" evidence="1">
    <location>
        <position position="189"/>
    </location>
</feature>
<organism evidence="1 2">
    <name type="scientific">Vibrio anguillarum</name>
    <name type="common">Listonella anguillarum</name>
    <dbReference type="NCBI Taxonomy" id="55601"/>
    <lineage>
        <taxon>Bacteria</taxon>
        <taxon>Pseudomonadati</taxon>
        <taxon>Pseudomonadota</taxon>
        <taxon>Gammaproteobacteria</taxon>
        <taxon>Vibrionales</taxon>
        <taxon>Vibrionaceae</taxon>
        <taxon>Vibrio</taxon>
    </lineage>
</organism>
<evidence type="ECO:0000313" key="2">
    <source>
        <dbReference type="Proteomes" id="UP000786185"/>
    </source>
</evidence>
<gene>
    <name evidence="1" type="ORF">ERJ77_26635</name>
</gene>
<protein>
    <submittedName>
        <fullName evidence="1">Uncharacterized protein</fullName>
    </submittedName>
</protein>
<dbReference type="AlphaFoldDB" id="A0AAW4BJ42"/>
<dbReference type="Proteomes" id="UP000786185">
    <property type="component" value="Unassembled WGS sequence"/>
</dbReference>
<evidence type="ECO:0000313" key="1">
    <source>
        <dbReference type="EMBL" id="MBF4437995.1"/>
    </source>
</evidence>
<reference evidence="1" key="1">
    <citation type="journal article" date="2021" name="PeerJ">
        <title>Analysis of 44 Vibrio anguillarum genomes reveals high genetic diversity.</title>
        <authorList>
            <person name="Hansen M.J."/>
            <person name="Dalsgaard I."/>
        </authorList>
    </citation>
    <scope>NUCLEOTIDE SEQUENCE</scope>
    <source>
        <strain evidence="1">850617-1/1</strain>
    </source>
</reference>
<sequence length="189" mass="22500">TDDEAIESIFDDIEDDYNIVINWAKNQFNDLWTRYSDNNHKFNFDDIDLSIDEFRIKYRLNCYERTIDSNGNVRKVYGSKTSLAESFGMPTSYFEIPISILLIKEHNDITDSFLYNLDLYDKNGHRVGFYKLDNNYYLQGYKLRKNGRKAEQVIKLNTVSKELIEKLLAITSRPREYLKRKGDDNYRKL</sequence>